<reference evidence="1 2" key="1">
    <citation type="submission" date="2018-08" db="EMBL/GenBank/DDBJ databases">
        <title>Chryseobacterium nematophagum: a novel matrix digesting pathogen of nematodes.</title>
        <authorList>
            <person name="Page A."/>
            <person name="Roberts M."/>
            <person name="Felix M.-A."/>
            <person name="Weir W."/>
        </authorList>
    </citation>
    <scope>NUCLEOTIDE SEQUENCE [LARGE SCALE GENOMIC DNA]</scope>
    <source>
        <strain evidence="1 2">JUb129</strain>
    </source>
</reference>
<organism evidence="1 2">
    <name type="scientific">Chryseobacterium nematophagum</name>
    <dbReference type="NCBI Taxonomy" id="2305228"/>
    <lineage>
        <taxon>Bacteria</taxon>
        <taxon>Pseudomonadati</taxon>
        <taxon>Bacteroidota</taxon>
        <taxon>Flavobacteriia</taxon>
        <taxon>Flavobacteriales</taxon>
        <taxon>Weeksellaceae</taxon>
        <taxon>Chryseobacterium group</taxon>
        <taxon>Chryseobacterium</taxon>
    </lineage>
</organism>
<gene>
    <name evidence="1" type="ORF">D1631_05755</name>
</gene>
<dbReference type="AlphaFoldDB" id="A0A3M7TDA8"/>
<protein>
    <submittedName>
        <fullName evidence="1">Uncharacterized protein</fullName>
    </submittedName>
</protein>
<dbReference type="Proteomes" id="UP000278775">
    <property type="component" value="Unassembled WGS sequence"/>
</dbReference>
<accession>A0A3M7TDA8</accession>
<proteinExistence type="predicted"/>
<name>A0A3M7TDA8_9FLAO</name>
<dbReference type="EMBL" id="QWIU01000002">
    <property type="protein sequence ID" value="RNA61471.1"/>
    <property type="molecule type" value="Genomic_DNA"/>
</dbReference>
<comment type="caution">
    <text evidence="1">The sequence shown here is derived from an EMBL/GenBank/DDBJ whole genome shotgun (WGS) entry which is preliminary data.</text>
</comment>
<sequence length="78" mass="9424">MGSDNDINEALEETLFKERFKYLNLNIPLPIDYNDVTYTYTRKYLSYQWYGKIIGLSAYYFPLFEKKISTIIRDTFRT</sequence>
<evidence type="ECO:0000313" key="2">
    <source>
        <dbReference type="Proteomes" id="UP000278775"/>
    </source>
</evidence>
<evidence type="ECO:0000313" key="1">
    <source>
        <dbReference type="EMBL" id="RNA61471.1"/>
    </source>
</evidence>